<organism evidence="1 2">
    <name type="scientific">Vitis vinifera</name>
    <name type="common">Grape</name>
    <dbReference type="NCBI Taxonomy" id="29760"/>
    <lineage>
        <taxon>Eukaryota</taxon>
        <taxon>Viridiplantae</taxon>
        <taxon>Streptophyta</taxon>
        <taxon>Embryophyta</taxon>
        <taxon>Tracheophyta</taxon>
        <taxon>Spermatophyta</taxon>
        <taxon>Magnoliopsida</taxon>
        <taxon>eudicotyledons</taxon>
        <taxon>Gunneridae</taxon>
        <taxon>Pentapetalae</taxon>
        <taxon>rosids</taxon>
        <taxon>Vitales</taxon>
        <taxon>Vitaceae</taxon>
        <taxon>Viteae</taxon>
        <taxon>Vitis</taxon>
    </lineage>
</organism>
<dbReference type="AlphaFoldDB" id="A0A438EFN2"/>
<proteinExistence type="predicted"/>
<comment type="caution">
    <text evidence="1">The sequence shown here is derived from an EMBL/GenBank/DDBJ whole genome shotgun (WGS) entry which is preliminary data.</text>
</comment>
<reference evidence="1 2" key="1">
    <citation type="journal article" date="2018" name="PLoS Genet.">
        <title>Population sequencing reveals clonal diversity and ancestral inbreeding in the grapevine cultivar Chardonnay.</title>
        <authorList>
            <person name="Roach M.J."/>
            <person name="Johnson D.L."/>
            <person name="Bohlmann J."/>
            <person name="van Vuuren H.J."/>
            <person name="Jones S.J."/>
            <person name="Pretorius I.S."/>
            <person name="Schmidt S.A."/>
            <person name="Borneman A.R."/>
        </authorList>
    </citation>
    <scope>NUCLEOTIDE SEQUENCE [LARGE SCALE GENOMIC DNA]</scope>
    <source>
        <strain evidence="2">cv. Chardonnay</strain>
        <tissue evidence="1">Leaf</tissue>
    </source>
</reference>
<dbReference type="EMBL" id="QGNW01001302">
    <property type="protein sequence ID" value="RVW46524.1"/>
    <property type="molecule type" value="Genomic_DNA"/>
</dbReference>
<sequence length="36" mass="3875">MGLCPLQVQIGLHSLNPISSPFFQVNLSPAPHSIQC</sequence>
<dbReference type="Proteomes" id="UP000288805">
    <property type="component" value="Unassembled WGS sequence"/>
</dbReference>
<protein>
    <submittedName>
        <fullName evidence="1">Uncharacterized protein</fullName>
    </submittedName>
</protein>
<evidence type="ECO:0000313" key="1">
    <source>
        <dbReference type="EMBL" id="RVW46524.1"/>
    </source>
</evidence>
<accession>A0A438EFN2</accession>
<name>A0A438EFN2_VITVI</name>
<evidence type="ECO:0000313" key="2">
    <source>
        <dbReference type="Proteomes" id="UP000288805"/>
    </source>
</evidence>
<gene>
    <name evidence="1" type="ORF">CK203_067206</name>
</gene>